<keyword evidence="3" id="KW-1185">Reference proteome</keyword>
<feature type="compositionally biased region" description="Basic and acidic residues" evidence="1">
    <location>
        <begin position="150"/>
        <end position="170"/>
    </location>
</feature>
<dbReference type="STRING" id="45351.A7T4H6"/>
<gene>
    <name evidence="2" type="ORF">NEMVEDRAFT_v1g222215</name>
</gene>
<organism evidence="2 3">
    <name type="scientific">Nematostella vectensis</name>
    <name type="common">Starlet sea anemone</name>
    <dbReference type="NCBI Taxonomy" id="45351"/>
    <lineage>
        <taxon>Eukaryota</taxon>
        <taxon>Metazoa</taxon>
        <taxon>Cnidaria</taxon>
        <taxon>Anthozoa</taxon>
        <taxon>Hexacorallia</taxon>
        <taxon>Actiniaria</taxon>
        <taxon>Edwardsiidae</taxon>
        <taxon>Nematostella</taxon>
    </lineage>
</organism>
<protein>
    <submittedName>
        <fullName evidence="2">Uncharacterized protein</fullName>
    </submittedName>
</protein>
<accession>A7T4H6</accession>
<sequence length="283" mass="31205">MFEKHRSPMLGHLMAYLKEVMKDYRDEVQGEIRTCSGEGGGGGEGDLTEVMKDFRDEVQGSPAQNVQVLPKTPAAQSRRHTLASAALIKSARKAMEDARRVSEDRKRKSMLPATGVVDTPARVANEGSFQQGVACTSQRPQQDVARTPLRIRDENAAETESQKETSDADTFKTPVRKTKSRAASTPEGNDSHLSRISFCMNMSAVVPLSPIPSSLPIRIYPTRDKGAVPSWISKPGVTEDGIENQQDVICLPSPEQRYITTTTTRMTISNNENENNDNENDIQ</sequence>
<dbReference type="InParanoid" id="A7T4H6"/>
<feature type="region of interest" description="Disordered" evidence="1">
    <location>
        <begin position="130"/>
        <end position="190"/>
    </location>
</feature>
<name>A7T4H6_NEMVE</name>
<feature type="compositionally biased region" description="Polar residues" evidence="1">
    <location>
        <begin position="130"/>
        <end position="141"/>
    </location>
</feature>
<dbReference type="AlphaFoldDB" id="A7T4H6"/>
<evidence type="ECO:0000313" key="3">
    <source>
        <dbReference type="Proteomes" id="UP000001593"/>
    </source>
</evidence>
<dbReference type="EMBL" id="DS470875">
    <property type="protein sequence ID" value="EDO29136.1"/>
    <property type="molecule type" value="Genomic_DNA"/>
</dbReference>
<evidence type="ECO:0000313" key="2">
    <source>
        <dbReference type="EMBL" id="EDO29136.1"/>
    </source>
</evidence>
<dbReference type="HOGENOM" id="CLU_984492_0_0_1"/>
<dbReference type="Proteomes" id="UP000001593">
    <property type="component" value="Unassembled WGS sequence"/>
</dbReference>
<evidence type="ECO:0000256" key="1">
    <source>
        <dbReference type="SAM" id="MobiDB-lite"/>
    </source>
</evidence>
<reference evidence="2 3" key="1">
    <citation type="journal article" date="2007" name="Science">
        <title>Sea anemone genome reveals ancestral eumetazoan gene repertoire and genomic organization.</title>
        <authorList>
            <person name="Putnam N.H."/>
            <person name="Srivastava M."/>
            <person name="Hellsten U."/>
            <person name="Dirks B."/>
            <person name="Chapman J."/>
            <person name="Salamov A."/>
            <person name="Terry A."/>
            <person name="Shapiro H."/>
            <person name="Lindquist E."/>
            <person name="Kapitonov V.V."/>
            <person name="Jurka J."/>
            <person name="Genikhovich G."/>
            <person name="Grigoriev I.V."/>
            <person name="Lucas S.M."/>
            <person name="Steele R.E."/>
            <person name="Finnerty J.R."/>
            <person name="Technau U."/>
            <person name="Martindale M.Q."/>
            <person name="Rokhsar D.S."/>
        </authorList>
    </citation>
    <scope>NUCLEOTIDE SEQUENCE [LARGE SCALE GENOMIC DNA]</scope>
    <source>
        <strain evidence="3">CH2 X CH6</strain>
    </source>
</reference>
<proteinExistence type="predicted"/>